<feature type="chain" id="PRO_5029789338" evidence="1">
    <location>
        <begin position="20"/>
        <end position="207"/>
    </location>
</feature>
<dbReference type="Pfam" id="PF08568">
    <property type="entry name" value="Kinetochor_Ybp2"/>
    <property type="match status" value="1"/>
</dbReference>
<dbReference type="InterPro" id="IPR013877">
    <property type="entry name" value="YAP-bd/ALF4/Glomulin"/>
</dbReference>
<dbReference type="EMBL" id="JAATIP010000101">
    <property type="protein sequence ID" value="KAF4373162.1"/>
    <property type="molecule type" value="Genomic_DNA"/>
</dbReference>
<dbReference type="AlphaFoldDB" id="A0A7J6FR91"/>
<name>A0A7J6FR91_CANSA</name>
<gene>
    <name evidence="2" type="ORF">F8388_019344</name>
</gene>
<dbReference type="PANTHER" id="PTHR15430">
    <property type="entry name" value="GLOMULIN"/>
    <property type="match status" value="1"/>
</dbReference>
<evidence type="ECO:0000256" key="1">
    <source>
        <dbReference type="SAM" id="SignalP"/>
    </source>
</evidence>
<keyword evidence="1" id="KW-0732">Signal</keyword>
<accession>A0A7J6FR91</accession>
<dbReference type="GO" id="GO:0055105">
    <property type="term" value="F:ubiquitin-protein transferase inhibitor activity"/>
    <property type="evidence" value="ECO:0007669"/>
    <property type="project" value="TreeGrafter"/>
</dbReference>
<protein>
    <submittedName>
        <fullName evidence="2">Uncharacterized protein</fullName>
    </submittedName>
</protein>
<comment type="caution">
    <text evidence="2">The sequence shown here is derived from an EMBL/GenBank/DDBJ whole genome shotgun (WGS) entry which is preliminary data.</text>
</comment>
<evidence type="ECO:0000313" key="3">
    <source>
        <dbReference type="Proteomes" id="UP000525078"/>
    </source>
</evidence>
<dbReference type="InterPro" id="IPR019516">
    <property type="entry name" value="Glomulin/ALF4"/>
</dbReference>
<proteinExistence type="predicted"/>
<dbReference type="Proteomes" id="UP000525078">
    <property type="component" value="Unassembled WGS sequence"/>
</dbReference>
<evidence type="ECO:0000313" key="2">
    <source>
        <dbReference type="EMBL" id="KAF4373162.1"/>
    </source>
</evidence>
<dbReference type="GO" id="GO:0005737">
    <property type="term" value="C:cytoplasm"/>
    <property type="evidence" value="ECO:0007669"/>
    <property type="project" value="TreeGrafter"/>
</dbReference>
<feature type="signal peptide" evidence="1">
    <location>
        <begin position="1"/>
        <end position="19"/>
    </location>
</feature>
<sequence length="207" mass="22737">MRTFRCLKVSLFPLSFSLAIECLKLSELRLRTGHRDTHFRTGPDAILKLTVVGLLSHLPASRFGGVSDKCLVIAGKVIDRFVSLCSPREMLPILCEQALDSPSEMNSGSSYFVPLLNGLSQVLISIQKRHFEQLKTAIPIVVKVLMAVSSEFDNDCTELKDLYDGALSIANSVHSVCIKQEGSVNEKIRALLGLYVLQIMVDIAASS</sequence>
<organism evidence="2 3">
    <name type="scientific">Cannabis sativa</name>
    <name type="common">Hemp</name>
    <name type="synonym">Marijuana</name>
    <dbReference type="NCBI Taxonomy" id="3483"/>
    <lineage>
        <taxon>Eukaryota</taxon>
        <taxon>Viridiplantae</taxon>
        <taxon>Streptophyta</taxon>
        <taxon>Embryophyta</taxon>
        <taxon>Tracheophyta</taxon>
        <taxon>Spermatophyta</taxon>
        <taxon>Magnoliopsida</taxon>
        <taxon>eudicotyledons</taxon>
        <taxon>Gunneridae</taxon>
        <taxon>Pentapetalae</taxon>
        <taxon>rosids</taxon>
        <taxon>fabids</taxon>
        <taxon>Rosales</taxon>
        <taxon>Cannabaceae</taxon>
        <taxon>Cannabis</taxon>
    </lineage>
</organism>
<dbReference type="PANTHER" id="PTHR15430:SF1">
    <property type="entry name" value="GLOMULIN"/>
    <property type="match status" value="1"/>
</dbReference>
<reference evidence="2 3" key="1">
    <citation type="journal article" date="2020" name="bioRxiv">
        <title>Sequence and annotation of 42 cannabis genomes reveals extensive copy number variation in cannabinoid synthesis and pathogen resistance genes.</title>
        <authorList>
            <person name="Mckernan K.J."/>
            <person name="Helbert Y."/>
            <person name="Kane L.T."/>
            <person name="Ebling H."/>
            <person name="Zhang L."/>
            <person name="Liu B."/>
            <person name="Eaton Z."/>
            <person name="Mclaughlin S."/>
            <person name="Kingan S."/>
            <person name="Baybayan P."/>
            <person name="Concepcion G."/>
            <person name="Jordan M."/>
            <person name="Riva A."/>
            <person name="Barbazuk W."/>
            <person name="Harkins T."/>
        </authorList>
    </citation>
    <scope>NUCLEOTIDE SEQUENCE [LARGE SCALE GENOMIC DNA]</scope>
    <source>
        <strain evidence="3">cv. Jamaican Lion 4</strain>
        <tissue evidence="2">Leaf</tissue>
    </source>
</reference>